<reference evidence="1 2" key="1">
    <citation type="submission" date="2016-10" db="EMBL/GenBank/DDBJ databases">
        <authorList>
            <person name="de Groot N.N."/>
        </authorList>
    </citation>
    <scope>NUCLEOTIDE SEQUENCE [LARGE SCALE GENOMIC DNA]</scope>
    <source>
        <strain evidence="1 2">U95</strain>
    </source>
</reference>
<name>A0A1G5RIL5_9RHOB</name>
<dbReference type="Pfam" id="PF21983">
    <property type="entry name" value="NikA-like"/>
    <property type="match status" value="1"/>
</dbReference>
<keyword evidence="2" id="KW-1185">Reference proteome</keyword>
<sequence length="151" mass="16373">MRKGKVKTEATLTAAHRAAAGIPTKTKASKRRELSPLTLRLTIEERARLEELAAGMTLSAYVRACVFAEEERLRATRPADAIAEKKALSEVMGLLGHSRIASNLNQLAHHANLGLMIEDDRAKGQIAEANQHLLAIRTALMTALGKGRRSG</sequence>
<dbReference type="EMBL" id="FMWG01000020">
    <property type="protein sequence ID" value="SCZ73945.1"/>
    <property type="molecule type" value="Genomic_DNA"/>
</dbReference>
<gene>
    <name evidence="1" type="ORF">SAMN04488118_12029</name>
</gene>
<protein>
    <submittedName>
        <fullName evidence="1">Mobilisation protein (MobC)</fullName>
    </submittedName>
</protein>
<proteinExistence type="predicted"/>
<dbReference type="AlphaFoldDB" id="A0A1G5RIL5"/>
<dbReference type="STRING" id="1156985.SAMN04488118_12029"/>
<evidence type="ECO:0000313" key="1">
    <source>
        <dbReference type="EMBL" id="SCZ73945.1"/>
    </source>
</evidence>
<dbReference type="Proteomes" id="UP000198767">
    <property type="component" value="Unassembled WGS sequence"/>
</dbReference>
<accession>A0A1G5RIL5</accession>
<organism evidence="1 2">
    <name type="scientific">Epibacterium ulvae</name>
    <dbReference type="NCBI Taxonomy" id="1156985"/>
    <lineage>
        <taxon>Bacteria</taxon>
        <taxon>Pseudomonadati</taxon>
        <taxon>Pseudomonadota</taxon>
        <taxon>Alphaproteobacteria</taxon>
        <taxon>Rhodobacterales</taxon>
        <taxon>Roseobacteraceae</taxon>
        <taxon>Epibacterium</taxon>
    </lineage>
</organism>
<dbReference type="RefSeq" id="WP_090221248.1">
    <property type="nucleotide sequence ID" value="NZ_FMWG01000020.1"/>
</dbReference>
<evidence type="ECO:0000313" key="2">
    <source>
        <dbReference type="Proteomes" id="UP000198767"/>
    </source>
</evidence>
<dbReference type="OrthoDB" id="8548224at2"/>
<dbReference type="InterPro" id="IPR053842">
    <property type="entry name" value="NikA-like"/>
</dbReference>